<dbReference type="Proteomes" id="UP000319103">
    <property type="component" value="Unassembled WGS sequence"/>
</dbReference>
<accession>A0A540VY08</accession>
<comment type="subcellular location">
    <subcellularLocation>
        <location evidence="1">Cell septum</location>
    </subcellularLocation>
</comment>
<evidence type="ECO:0000256" key="6">
    <source>
        <dbReference type="ARBA" id="ARBA00023306"/>
    </source>
</evidence>
<dbReference type="GO" id="GO:0030435">
    <property type="term" value="P:sporulation resulting in formation of a cellular spore"/>
    <property type="evidence" value="ECO:0007669"/>
    <property type="project" value="UniProtKB-KW"/>
</dbReference>
<dbReference type="Pfam" id="PF04686">
    <property type="entry name" value="SsgA"/>
    <property type="match status" value="1"/>
</dbReference>
<keyword evidence="6" id="KW-0131">Cell cycle</keyword>
<evidence type="ECO:0000256" key="2">
    <source>
        <dbReference type="ARBA" id="ARBA00009323"/>
    </source>
</evidence>
<organism evidence="7 8">
    <name type="scientific">Kitasatospora acidiphila</name>
    <dbReference type="NCBI Taxonomy" id="2567942"/>
    <lineage>
        <taxon>Bacteria</taxon>
        <taxon>Bacillati</taxon>
        <taxon>Actinomycetota</taxon>
        <taxon>Actinomycetes</taxon>
        <taxon>Kitasatosporales</taxon>
        <taxon>Streptomycetaceae</taxon>
        <taxon>Kitasatospora</taxon>
    </lineage>
</organism>
<dbReference type="InterPro" id="IPR038658">
    <property type="entry name" value="SsgB_sf"/>
</dbReference>
<dbReference type="EMBL" id="VIGB01000003">
    <property type="protein sequence ID" value="TQF01648.1"/>
    <property type="molecule type" value="Genomic_DNA"/>
</dbReference>
<evidence type="ECO:0000256" key="5">
    <source>
        <dbReference type="ARBA" id="ARBA00023210"/>
    </source>
</evidence>
<evidence type="ECO:0000256" key="4">
    <source>
        <dbReference type="ARBA" id="ARBA00022969"/>
    </source>
</evidence>
<dbReference type="RefSeq" id="WP_141632378.1">
    <property type="nucleotide sequence ID" value="NZ_VIGB01000003.1"/>
</dbReference>
<comment type="similarity">
    <text evidence="2">Belongs to the SsgA family.</text>
</comment>
<evidence type="ECO:0000313" key="7">
    <source>
        <dbReference type="EMBL" id="TQF01648.1"/>
    </source>
</evidence>
<dbReference type="OrthoDB" id="3853096at2"/>
<keyword evidence="4" id="KW-0749">Sporulation</keyword>
<evidence type="ECO:0000256" key="3">
    <source>
        <dbReference type="ARBA" id="ARBA00022618"/>
    </source>
</evidence>
<evidence type="ECO:0000313" key="8">
    <source>
        <dbReference type="Proteomes" id="UP000319103"/>
    </source>
</evidence>
<sequence length="153" mass="17099">MPGRHPMHDQGPAAGGDSTALPLEAQLFIGEGQFIDIPVRFGYRSDAPFAVVLEFPDSDEAVGTWEFSRDLLWEGLRKPSGLGDVRIWPPCHCHGRRELRIMLKGRDGTALLDVPAKPLRSWLRKQSFALVPRGAEAELIDWEAELSRLVSDR</sequence>
<dbReference type="InterPro" id="IPR006776">
    <property type="entry name" value="SsgB"/>
</dbReference>
<protein>
    <submittedName>
        <fullName evidence="7">SsgA family sporulation/cell division regulator</fullName>
    </submittedName>
</protein>
<dbReference type="AlphaFoldDB" id="A0A540VY08"/>
<dbReference type="GO" id="GO:0000917">
    <property type="term" value="P:division septum assembly"/>
    <property type="evidence" value="ECO:0007669"/>
    <property type="project" value="UniProtKB-KW"/>
</dbReference>
<dbReference type="GO" id="GO:0030428">
    <property type="term" value="C:cell septum"/>
    <property type="evidence" value="ECO:0007669"/>
    <property type="project" value="UniProtKB-SubCell"/>
</dbReference>
<name>A0A540VY08_9ACTN</name>
<evidence type="ECO:0000256" key="1">
    <source>
        <dbReference type="ARBA" id="ARBA00004431"/>
    </source>
</evidence>
<gene>
    <name evidence="7" type="ORF">E6W39_04540</name>
</gene>
<keyword evidence="3 7" id="KW-0132">Cell division</keyword>
<keyword evidence="5" id="KW-0717">Septation</keyword>
<dbReference type="Gene3D" id="2.30.31.20">
    <property type="entry name" value="Sporulation-specific cell division protein SsgB"/>
    <property type="match status" value="1"/>
</dbReference>
<proteinExistence type="inferred from homology"/>
<keyword evidence="8" id="KW-1185">Reference proteome</keyword>
<reference evidence="7 8" key="1">
    <citation type="submission" date="2019-06" db="EMBL/GenBank/DDBJ databases">
        <title>Description of Kitasatospora acidophila sp. nov. isolated from pine grove soil, and reclassification of Streptomyces novaecaesareae to Kitasatospora novaeceasareae comb. nov.</title>
        <authorList>
            <person name="Kim M.J."/>
        </authorList>
    </citation>
    <scope>NUCLEOTIDE SEQUENCE [LARGE SCALE GENOMIC DNA]</scope>
    <source>
        <strain evidence="7 8">MMS16-CNU292</strain>
    </source>
</reference>
<comment type="caution">
    <text evidence="7">The sequence shown here is derived from an EMBL/GenBank/DDBJ whole genome shotgun (WGS) entry which is preliminary data.</text>
</comment>